<dbReference type="CDD" id="cd03143">
    <property type="entry name" value="A4_beta-galactosidase_middle_domain"/>
    <property type="match status" value="1"/>
</dbReference>
<evidence type="ECO:0000256" key="1">
    <source>
        <dbReference type="SAM" id="MobiDB-lite"/>
    </source>
</evidence>
<feature type="region of interest" description="Disordered" evidence="1">
    <location>
        <begin position="1"/>
        <end position="20"/>
    </location>
</feature>
<accession>A0ABV9GR16</accession>
<gene>
    <name evidence="2" type="ORF">ACFO4N_13605</name>
</gene>
<dbReference type="RefSeq" id="WP_376846837.1">
    <property type="nucleotide sequence ID" value="NZ_JBHSFW010000011.1"/>
</dbReference>
<organism evidence="2 3">
    <name type="scientific">Camelliibacillus cellulosilyticus</name>
    <dbReference type="NCBI Taxonomy" id="2174486"/>
    <lineage>
        <taxon>Bacteria</taxon>
        <taxon>Bacillati</taxon>
        <taxon>Bacillota</taxon>
        <taxon>Bacilli</taxon>
        <taxon>Bacillales</taxon>
        <taxon>Sporolactobacillaceae</taxon>
        <taxon>Camelliibacillus</taxon>
    </lineage>
</organism>
<sequence>MNNRNRTAERTGFQESGPYQPSYDLQTDFVMVYGIDETMPERIRAWKEKGYVVHLMTGVAWGDYQSYLNGEFDGRRHWDEGQRNLLNNGINHGKDVPYMVPTISFSKFLTERIKVAVDEGVEAIHLEEPEFWVEGGYSEAFKREWQIYYKEPWMPPHESEDAQFRASKLKAYLYTRTLDRLCSELKEYALVKYNRLLRFYVPTHSLINYTQWQIVSPESKLIDLPAVDGYIAQIWTGTSRTPNMYEGVRKERTFETAFLEYGMMQELVSGTDRMMWFLHDPIEDNPRHTWSDYKENYFKTVVASLLHPGVSHYEVSPWPRRIFEGKYPSEVGAGFEGIPDDYATTLLTVMHTLGNMNQVDVQYQGYHEPIGILVADSMMFQRKRIDVFNEVVSKYDGTGDISIDNYQDQELLDFSPFYGLALPLLKRGLWVRPVQLDNVRRFANYLDQYRLLILSYEFLKPEYPDIHNVLAQWVKNGGVLIYVGNDNDPYHQIKAWWNLSGRNDLSPRVHLFESLGISPQSEQGIYPIDQGILGFLPLSPDQCAKSKANSDCLRNFIKKSLEESRQGLSLEEKNYFVLQRGPYKIAAVLDESIHDEPLELSGPFVNLFDPRLEVVDKVVLNPNENALLYDLGYQSIKENVRLIAASSRIEELNQTEDGFEMIAKGPEKMKAVARVYCPKQPNTVKMVIDGKPMPIEWDWHSASRTLFLKYIHRSGHETTIDVKWL</sequence>
<evidence type="ECO:0000313" key="3">
    <source>
        <dbReference type="Proteomes" id="UP001596022"/>
    </source>
</evidence>
<keyword evidence="3" id="KW-1185">Reference proteome</keyword>
<reference evidence="3" key="1">
    <citation type="journal article" date="2019" name="Int. J. Syst. Evol. Microbiol.">
        <title>The Global Catalogue of Microorganisms (GCM) 10K type strain sequencing project: providing services to taxonomists for standard genome sequencing and annotation.</title>
        <authorList>
            <consortium name="The Broad Institute Genomics Platform"/>
            <consortium name="The Broad Institute Genome Sequencing Center for Infectious Disease"/>
            <person name="Wu L."/>
            <person name="Ma J."/>
        </authorList>
    </citation>
    <scope>NUCLEOTIDE SEQUENCE [LARGE SCALE GENOMIC DNA]</scope>
    <source>
        <strain evidence="3">CGMCC 1.16306</strain>
    </source>
</reference>
<evidence type="ECO:0000313" key="2">
    <source>
        <dbReference type="EMBL" id="MFC4619746.1"/>
    </source>
</evidence>
<dbReference type="EMBL" id="JBHSFW010000011">
    <property type="protein sequence ID" value="MFC4619746.1"/>
    <property type="molecule type" value="Genomic_DNA"/>
</dbReference>
<dbReference type="Proteomes" id="UP001596022">
    <property type="component" value="Unassembled WGS sequence"/>
</dbReference>
<evidence type="ECO:0008006" key="4">
    <source>
        <dbReference type="Google" id="ProtNLM"/>
    </source>
</evidence>
<proteinExistence type="predicted"/>
<comment type="caution">
    <text evidence="2">The sequence shown here is derived from an EMBL/GenBank/DDBJ whole genome shotgun (WGS) entry which is preliminary data.</text>
</comment>
<protein>
    <recommendedName>
        <fullName evidence="4">Beta-galactosidase trimerisation domain-containing protein</fullName>
    </recommendedName>
</protein>
<name>A0ABV9GR16_9BACL</name>